<feature type="domain" description="Myb-like DNA-binding" evidence="2">
    <location>
        <begin position="9"/>
        <end position="56"/>
    </location>
</feature>
<dbReference type="RefSeq" id="XP_018063409.1">
    <property type="nucleotide sequence ID" value="XM_018206695.1"/>
</dbReference>
<organism evidence="3 4">
    <name type="scientific">Mollisia scopiformis</name>
    <name type="common">Conifer needle endophyte fungus</name>
    <name type="synonym">Phialocephala scopiformis</name>
    <dbReference type="NCBI Taxonomy" id="149040"/>
    <lineage>
        <taxon>Eukaryota</taxon>
        <taxon>Fungi</taxon>
        <taxon>Dikarya</taxon>
        <taxon>Ascomycota</taxon>
        <taxon>Pezizomycotina</taxon>
        <taxon>Leotiomycetes</taxon>
        <taxon>Helotiales</taxon>
        <taxon>Mollisiaceae</taxon>
        <taxon>Mollisia</taxon>
    </lineage>
</organism>
<evidence type="ECO:0000313" key="3">
    <source>
        <dbReference type="EMBL" id="KUJ09054.1"/>
    </source>
</evidence>
<dbReference type="Proteomes" id="UP000070700">
    <property type="component" value="Unassembled WGS sequence"/>
</dbReference>
<dbReference type="STRING" id="149040.A0A132BB33"/>
<dbReference type="KEGG" id="psco:LY89DRAFT_318706"/>
<dbReference type="GeneID" id="28816421"/>
<name>A0A132BB33_MOLSC</name>
<sequence length="260" mass="28891">MPSDTAIQELLYAILKQKCLKDIDWNLVAADPILTQTITNGHAARMRYSRFKKQIERAHRASHPAPAPRPRNTTTGPKRSRVEKNESPKKVKRGSNAKAEIEHDEEESSREGTVDSTADVHPSMLVKRERGHHQAQIPQAEPGRESLMTPLASTPRYCMERSVSPSPSNNHQNPDNSFSDFATSFDAGLGANHLFGEVPFPSLGLEIGMGGVMGTGSFESFSNPSYWEQSQGLGNSQSQEVVERGVVKMEPRWGEEYRHV</sequence>
<dbReference type="AlphaFoldDB" id="A0A132BB33"/>
<reference evidence="3 4" key="1">
    <citation type="submission" date="2015-10" db="EMBL/GenBank/DDBJ databases">
        <title>Full genome of DAOMC 229536 Phialocephala scopiformis, a fungal endophyte of spruce producing the potent anti-insectan compound rugulosin.</title>
        <authorList>
            <consortium name="DOE Joint Genome Institute"/>
            <person name="Walker A.K."/>
            <person name="Frasz S.L."/>
            <person name="Seifert K.A."/>
            <person name="Miller J.D."/>
            <person name="Mondo S.J."/>
            <person name="Labutti K."/>
            <person name="Lipzen A."/>
            <person name="Dockter R."/>
            <person name="Kennedy M."/>
            <person name="Grigoriev I.V."/>
            <person name="Spatafora J.W."/>
        </authorList>
    </citation>
    <scope>NUCLEOTIDE SEQUENCE [LARGE SCALE GENOMIC DNA]</scope>
    <source>
        <strain evidence="3 4">CBS 120377</strain>
    </source>
</reference>
<proteinExistence type="predicted"/>
<gene>
    <name evidence="3" type="ORF">LY89DRAFT_318706</name>
</gene>
<dbReference type="InParanoid" id="A0A132BB33"/>
<evidence type="ECO:0000259" key="2">
    <source>
        <dbReference type="Pfam" id="PF22980"/>
    </source>
</evidence>
<feature type="region of interest" description="Disordered" evidence="1">
    <location>
        <begin position="55"/>
        <end position="118"/>
    </location>
</feature>
<dbReference type="OrthoDB" id="3944408at2759"/>
<dbReference type="InterPro" id="IPR054505">
    <property type="entry name" value="Myb_DNA-bind_8"/>
</dbReference>
<protein>
    <recommendedName>
        <fullName evidence="2">Myb-like DNA-binding domain-containing protein</fullName>
    </recommendedName>
</protein>
<feature type="region of interest" description="Disordered" evidence="1">
    <location>
        <begin position="128"/>
        <end position="147"/>
    </location>
</feature>
<evidence type="ECO:0000256" key="1">
    <source>
        <dbReference type="SAM" id="MobiDB-lite"/>
    </source>
</evidence>
<keyword evidence="4" id="KW-1185">Reference proteome</keyword>
<evidence type="ECO:0000313" key="4">
    <source>
        <dbReference type="Proteomes" id="UP000070700"/>
    </source>
</evidence>
<accession>A0A132BB33</accession>
<feature type="compositionally biased region" description="Basic and acidic residues" evidence="1">
    <location>
        <begin position="80"/>
        <end position="89"/>
    </location>
</feature>
<dbReference type="Pfam" id="PF22980">
    <property type="entry name" value="Myb_DNA-bind_8"/>
    <property type="match status" value="1"/>
</dbReference>
<dbReference type="EMBL" id="KQ947433">
    <property type="protein sequence ID" value="KUJ09054.1"/>
    <property type="molecule type" value="Genomic_DNA"/>
</dbReference>